<gene>
    <name evidence="2" type="ORF">FA13DRAFT_1581488</name>
</gene>
<feature type="non-terminal residue" evidence="2">
    <location>
        <position position="296"/>
    </location>
</feature>
<keyword evidence="3" id="KW-1185">Reference proteome</keyword>
<reference evidence="2 3" key="1">
    <citation type="journal article" date="2019" name="Nat. Ecol. Evol.">
        <title>Megaphylogeny resolves global patterns of mushroom evolution.</title>
        <authorList>
            <person name="Varga T."/>
            <person name="Krizsan K."/>
            <person name="Foldi C."/>
            <person name="Dima B."/>
            <person name="Sanchez-Garcia M."/>
            <person name="Sanchez-Ramirez S."/>
            <person name="Szollosi G.J."/>
            <person name="Szarkandi J.G."/>
            <person name="Papp V."/>
            <person name="Albert L."/>
            <person name="Andreopoulos W."/>
            <person name="Angelini C."/>
            <person name="Antonin V."/>
            <person name="Barry K.W."/>
            <person name="Bougher N.L."/>
            <person name="Buchanan P."/>
            <person name="Buyck B."/>
            <person name="Bense V."/>
            <person name="Catcheside P."/>
            <person name="Chovatia M."/>
            <person name="Cooper J."/>
            <person name="Damon W."/>
            <person name="Desjardin D."/>
            <person name="Finy P."/>
            <person name="Geml J."/>
            <person name="Haridas S."/>
            <person name="Hughes K."/>
            <person name="Justo A."/>
            <person name="Karasinski D."/>
            <person name="Kautmanova I."/>
            <person name="Kiss B."/>
            <person name="Kocsube S."/>
            <person name="Kotiranta H."/>
            <person name="LaButti K.M."/>
            <person name="Lechner B.E."/>
            <person name="Liimatainen K."/>
            <person name="Lipzen A."/>
            <person name="Lukacs Z."/>
            <person name="Mihaltcheva S."/>
            <person name="Morgado L.N."/>
            <person name="Niskanen T."/>
            <person name="Noordeloos M.E."/>
            <person name="Ohm R.A."/>
            <person name="Ortiz-Santana B."/>
            <person name="Ovrebo C."/>
            <person name="Racz N."/>
            <person name="Riley R."/>
            <person name="Savchenko A."/>
            <person name="Shiryaev A."/>
            <person name="Soop K."/>
            <person name="Spirin V."/>
            <person name="Szebenyi C."/>
            <person name="Tomsovsky M."/>
            <person name="Tulloss R.E."/>
            <person name="Uehling J."/>
            <person name="Grigoriev I.V."/>
            <person name="Vagvolgyi C."/>
            <person name="Papp T."/>
            <person name="Martin F.M."/>
            <person name="Miettinen O."/>
            <person name="Hibbett D.S."/>
            <person name="Nagy L.G."/>
        </authorList>
    </citation>
    <scope>NUCLEOTIDE SEQUENCE [LARGE SCALE GENOMIC DNA]</scope>
    <source>
        <strain evidence="2 3">FP101781</strain>
    </source>
</reference>
<dbReference type="OrthoDB" id="1099063at2759"/>
<feature type="compositionally biased region" description="Gly residues" evidence="1">
    <location>
        <begin position="84"/>
        <end position="93"/>
    </location>
</feature>
<feature type="region of interest" description="Disordered" evidence="1">
    <location>
        <begin position="76"/>
        <end position="99"/>
    </location>
</feature>
<feature type="non-terminal residue" evidence="2">
    <location>
        <position position="1"/>
    </location>
</feature>
<dbReference type="AlphaFoldDB" id="A0A4Y7T171"/>
<protein>
    <submittedName>
        <fullName evidence="2">Uncharacterized protein</fullName>
    </submittedName>
</protein>
<comment type="caution">
    <text evidence="2">The sequence shown here is derived from an EMBL/GenBank/DDBJ whole genome shotgun (WGS) entry which is preliminary data.</text>
</comment>
<accession>A0A4Y7T171</accession>
<evidence type="ECO:0000313" key="3">
    <source>
        <dbReference type="Proteomes" id="UP000298030"/>
    </source>
</evidence>
<feature type="region of interest" description="Disordered" evidence="1">
    <location>
        <begin position="197"/>
        <end position="227"/>
    </location>
</feature>
<proteinExistence type="predicted"/>
<evidence type="ECO:0000313" key="2">
    <source>
        <dbReference type="EMBL" id="TEB27895.1"/>
    </source>
</evidence>
<dbReference type="STRING" id="71717.A0A4Y7T171"/>
<name>A0A4Y7T171_COPMI</name>
<sequence>SPNPKSDGEPHDAVPDSEWELRTGRAIYVLQTTLPSFFETGLVTRVDVSTGEPVPPSQHSHFHIPILDSAASLDFLSPSAGEEGSNGKGGNGNSGQVEDAEDIYSPNVRLQYTPPVALPAPFPKTFHLEGFHLYIASSSLVRRTMMALYTDLEVTLTKMKVFTEPPPPSSDSDFGGGGGYTNASSASASAIASSLSSSSSNPFSSPPHPLPLNPLARRGSKKRRVGREKYVRVRQLVTGVNRVSGKVGEWEVESTYTFSPATGLILHHTVNSIQPTPHLAVYDLLRGSLGQVFGFG</sequence>
<dbReference type="Proteomes" id="UP000298030">
    <property type="component" value="Unassembled WGS sequence"/>
</dbReference>
<dbReference type="EMBL" id="QPFP01000036">
    <property type="protein sequence ID" value="TEB27895.1"/>
    <property type="molecule type" value="Genomic_DNA"/>
</dbReference>
<organism evidence="2 3">
    <name type="scientific">Coprinellus micaceus</name>
    <name type="common">Glistening ink-cap mushroom</name>
    <name type="synonym">Coprinus micaceus</name>
    <dbReference type="NCBI Taxonomy" id="71717"/>
    <lineage>
        <taxon>Eukaryota</taxon>
        <taxon>Fungi</taxon>
        <taxon>Dikarya</taxon>
        <taxon>Basidiomycota</taxon>
        <taxon>Agaricomycotina</taxon>
        <taxon>Agaricomycetes</taxon>
        <taxon>Agaricomycetidae</taxon>
        <taxon>Agaricales</taxon>
        <taxon>Agaricineae</taxon>
        <taxon>Psathyrellaceae</taxon>
        <taxon>Coprinellus</taxon>
    </lineage>
</organism>
<evidence type="ECO:0000256" key="1">
    <source>
        <dbReference type="SAM" id="MobiDB-lite"/>
    </source>
</evidence>